<proteinExistence type="predicted"/>
<dbReference type="Pfam" id="PF06224">
    <property type="entry name" value="AlkZ-like"/>
    <property type="match status" value="1"/>
</dbReference>
<dbReference type="PANTHER" id="PTHR30528">
    <property type="entry name" value="CYTOPLASMIC PROTEIN"/>
    <property type="match status" value="1"/>
</dbReference>
<comment type="caution">
    <text evidence="1">The sequence shown here is derived from an EMBL/GenBank/DDBJ whole genome shotgun (WGS) entry which is preliminary data.</text>
</comment>
<name>A0ABU1T220_9ACTO</name>
<dbReference type="RefSeq" id="WP_309956054.1">
    <property type="nucleotide sequence ID" value="NZ_JAVDUJ010000001.1"/>
</dbReference>
<evidence type="ECO:0000313" key="2">
    <source>
        <dbReference type="Proteomes" id="UP001266099"/>
    </source>
</evidence>
<organism evidence="1 2">
    <name type="scientific">Arcanobacterium hippocoleae</name>
    <dbReference type="NCBI Taxonomy" id="149017"/>
    <lineage>
        <taxon>Bacteria</taxon>
        <taxon>Bacillati</taxon>
        <taxon>Actinomycetota</taxon>
        <taxon>Actinomycetes</taxon>
        <taxon>Actinomycetales</taxon>
        <taxon>Actinomycetaceae</taxon>
        <taxon>Arcanobacterium</taxon>
    </lineage>
</organism>
<gene>
    <name evidence="1" type="ORF">J2S36_000947</name>
</gene>
<keyword evidence="2" id="KW-1185">Reference proteome</keyword>
<dbReference type="PANTHER" id="PTHR30528:SF0">
    <property type="entry name" value="CYTOPLASMIC PROTEIN"/>
    <property type="match status" value="1"/>
</dbReference>
<dbReference type="InterPro" id="IPR009351">
    <property type="entry name" value="AlkZ-like"/>
</dbReference>
<reference evidence="1 2" key="1">
    <citation type="submission" date="2023-07" db="EMBL/GenBank/DDBJ databases">
        <title>Sequencing the genomes of 1000 actinobacteria strains.</title>
        <authorList>
            <person name="Klenk H.-P."/>
        </authorList>
    </citation>
    <scope>NUCLEOTIDE SEQUENCE [LARGE SCALE GENOMIC DNA]</scope>
    <source>
        <strain evidence="1 2">DSM 15539</strain>
    </source>
</reference>
<protein>
    <submittedName>
        <fullName evidence="1">Uncharacterized protein YcaQ</fullName>
    </submittedName>
</protein>
<accession>A0ABU1T220</accession>
<evidence type="ECO:0000313" key="1">
    <source>
        <dbReference type="EMBL" id="MDR6939404.1"/>
    </source>
</evidence>
<sequence>MIEGQPVKYAVNIDLRMARKVAVLAQGLAPAQLESVNSLDSVVKRLGCVQVDSIQAVRRSQEIVLLSRGVQRSEVDGLYNAAAGLYETWGHAHSLLPQSSWPIFHWRRSLIRKNGLTGPPYNRKVGAEVLQRIRDEGPATQAMLSKTHGTGWDRSSEVKVACEWLLSFGDLAVVSRDERWQRIYSTPEQANLPAGEVLSVEESLRKTVDIALDALGIATLKDVYDYFRFPKDPRIAEYCYEKGFIPVSIEGIKDTWLVSEHLLNAVDELDWTSSQIVVLSPFDSLIWHRPRQLALFGKDYRLEVYKPAHKREFGYFSMPLLSNEDIIGRIAARVSNGNVTVENLEIVDSVNPGFVESKVRDILQLWTAPLESVK</sequence>
<dbReference type="Proteomes" id="UP001266099">
    <property type="component" value="Unassembled WGS sequence"/>
</dbReference>
<dbReference type="EMBL" id="JAVDUJ010000001">
    <property type="protein sequence ID" value="MDR6939404.1"/>
    <property type="molecule type" value="Genomic_DNA"/>
</dbReference>